<dbReference type="Proteomes" id="UP001595613">
    <property type="component" value="Unassembled WGS sequence"/>
</dbReference>
<dbReference type="Pfam" id="PF09856">
    <property type="entry name" value="ScfRs"/>
    <property type="match status" value="1"/>
</dbReference>
<keyword evidence="7" id="KW-1185">Reference proteome</keyword>
<dbReference type="InterPro" id="IPR001387">
    <property type="entry name" value="Cro/C1-type_HTH"/>
</dbReference>
<dbReference type="SMART" id="SM00530">
    <property type="entry name" value="HTH_XRE"/>
    <property type="match status" value="1"/>
</dbReference>
<protein>
    <submittedName>
        <fullName evidence="6">Short-chain fatty acyl-CoA regulator family protein</fullName>
    </submittedName>
</protein>
<proteinExistence type="inferred from homology"/>
<dbReference type="InterPro" id="IPR018653">
    <property type="entry name" value="ScfR_C"/>
</dbReference>
<organism evidence="6 7">
    <name type="scientific">Devosia honganensis</name>
    <dbReference type="NCBI Taxonomy" id="1610527"/>
    <lineage>
        <taxon>Bacteria</taxon>
        <taxon>Pseudomonadati</taxon>
        <taxon>Pseudomonadota</taxon>
        <taxon>Alphaproteobacteria</taxon>
        <taxon>Hyphomicrobiales</taxon>
        <taxon>Devosiaceae</taxon>
        <taxon>Devosia</taxon>
    </lineage>
</organism>
<evidence type="ECO:0000313" key="6">
    <source>
        <dbReference type="EMBL" id="MFC3705157.1"/>
    </source>
</evidence>
<dbReference type="InterPro" id="IPR026281">
    <property type="entry name" value="HTH_RamB"/>
</dbReference>
<dbReference type="InterPro" id="IPR010982">
    <property type="entry name" value="Lambda_DNA-bd_dom_sf"/>
</dbReference>
<reference evidence="7" key="1">
    <citation type="journal article" date="2019" name="Int. J. Syst. Evol. Microbiol.">
        <title>The Global Catalogue of Microorganisms (GCM) 10K type strain sequencing project: providing services to taxonomists for standard genome sequencing and annotation.</title>
        <authorList>
            <consortium name="The Broad Institute Genomics Platform"/>
            <consortium name="The Broad Institute Genome Sequencing Center for Infectious Disease"/>
            <person name="Wu L."/>
            <person name="Ma J."/>
        </authorList>
    </citation>
    <scope>NUCLEOTIDE SEQUENCE [LARGE SCALE GENOMIC DNA]</scope>
    <source>
        <strain evidence="7">KCTC 42281</strain>
    </source>
</reference>
<dbReference type="InterPro" id="IPR010359">
    <property type="entry name" value="IrrE_HExxH"/>
</dbReference>
<comment type="similarity">
    <text evidence="1">Belongs to the short-chain fatty acyl-CoA assimilation regulator (ScfR) family.</text>
</comment>
<sequence>MAPKKVFAGARLRALRSQHRLTQAELAARLDISASYVNQLESNQRPLTASVMLALADGFDLDLTSLATDASDRLVVDLREALADPVFGDTAPNLQELKIVAGNAPDMARAVLQLYEAYRKGNERLAGMDAALARDPQSGVTTAYEEVRDFFHYADNYIDPLDRAAETLAGELGEFGPDRLRRLIDYCADMHQIRVVLSAPASGEKLVEFDRTSRDLWVNSHLEPTSQFFRIAAVLCGLEQATLLDQLLDQASFKAPEARAIARMGLANYFAGALHMPYGAFLRAANSYRFDIEELARVFGASLEQVAHRLSTMQRPRERGVPFFFARVDAAGTITKRHSATALQFARFGGACPLWNVHRAFEARGEIIRQLAQTPDGKSYLCLAWSGEKRLGGFRGVTRRYAYALGCEVSHAGRLVYADDLDLAKAAFDPIGVSCRICERRNCPQRSVPPLAAGISVPADRRSIVPYEIG</sequence>
<evidence type="ECO:0000313" key="7">
    <source>
        <dbReference type="Proteomes" id="UP001595613"/>
    </source>
</evidence>
<keyword evidence="4" id="KW-0804">Transcription</keyword>
<dbReference type="PANTHER" id="PTHR46797:SF23">
    <property type="entry name" value="HTH-TYPE TRANSCRIPTIONAL REGULATOR SUTR"/>
    <property type="match status" value="1"/>
</dbReference>
<evidence type="ECO:0000256" key="4">
    <source>
        <dbReference type="ARBA" id="ARBA00023163"/>
    </source>
</evidence>
<dbReference type="EMBL" id="JBHRYD010000007">
    <property type="protein sequence ID" value="MFC3705157.1"/>
    <property type="molecule type" value="Genomic_DNA"/>
</dbReference>
<keyword evidence="3" id="KW-0238">DNA-binding</keyword>
<evidence type="ECO:0000256" key="3">
    <source>
        <dbReference type="ARBA" id="ARBA00023125"/>
    </source>
</evidence>
<dbReference type="PIRSF" id="PIRSF019251">
    <property type="entry name" value="Rv0465c"/>
    <property type="match status" value="1"/>
</dbReference>
<dbReference type="Gene3D" id="1.10.260.40">
    <property type="entry name" value="lambda repressor-like DNA-binding domains"/>
    <property type="match status" value="1"/>
</dbReference>
<dbReference type="PANTHER" id="PTHR46797">
    <property type="entry name" value="HTH-TYPE TRANSCRIPTIONAL REGULATOR"/>
    <property type="match status" value="1"/>
</dbReference>
<evidence type="ECO:0000259" key="5">
    <source>
        <dbReference type="PROSITE" id="PS50943"/>
    </source>
</evidence>
<dbReference type="SUPFAM" id="SSF47413">
    <property type="entry name" value="lambda repressor-like DNA-binding domains"/>
    <property type="match status" value="1"/>
</dbReference>
<dbReference type="Pfam" id="PF06114">
    <property type="entry name" value="Peptidase_M78"/>
    <property type="match status" value="1"/>
</dbReference>
<dbReference type="PROSITE" id="PS50943">
    <property type="entry name" value="HTH_CROC1"/>
    <property type="match status" value="1"/>
</dbReference>
<dbReference type="CDD" id="cd00093">
    <property type="entry name" value="HTH_XRE"/>
    <property type="match status" value="1"/>
</dbReference>
<comment type="caution">
    <text evidence="6">The sequence shown here is derived from an EMBL/GenBank/DDBJ whole genome shotgun (WGS) entry which is preliminary data.</text>
</comment>
<dbReference type="Pfam" id="PF01381">
    <property type="entry name" value="HTH_3"/>
    <property type="match status" value="1"/>
</dbReference>
<dbReference type="RefSeq" id="WP_380096890.1">
    <property type="nucleotide sequence ID" value="NZ_JBHRYD010000007.1"/>
</dbReference>
<accession>A0ABV7X1Y7</accession>
<dbReference type="InterPro" id="IPR050807">
    <property type="entry name" value="TransReg_Diox_bact_type"/>
</dbReference>
<evidence type="ECO:0000256" key="2">
    <source>
        <dbReference type="ARBA" id="ARBA00023015"/>
    </source>
</evidence>
<name>A0ABV7X1Y7_9HYPH</name>
<feature type="domain" description="HTH cro/C1-type" evidence="5">
    <location>
        <begin position="12"/>
        <end position="66"/>
    </location>
</feature>
<gene>
    <name evidence="6" type="ORF">ACFOOL_10360</name>
</gene>
<evidence type="ECO:0000256" key="1">
    <source>
        <dbReference type="ARBA" id="ARBA00007227"/>
    </source>
</evidence>
<keyword evidence="2" id="KW-0805">Transcription regulation</keyword>